<protein>
    <submittedName>
        <fullName evidence="2">Lichenan permease IIC component</fullName>
    </submittedName>
</protein>
<dbReference type="GO" id="GO:0005886">
    <property type="term" value="C:plasma membrane"/>
    <property type="evidence" value="ECO:0007669"/>
    <property type="project" value="TreeGrafter"/>
</dbReference>
<dbReference type="PANTHER" id="PTHR33989:SF4">
    <property type="entry name" value="PTS SYSTEM N,N'-DIACETYLCHITOBIOSE-SPECIFIC EIIC COMPONENT"/>
    <property type="match status" value="1"/>
</dbReference>
<comment type="caution">
    <text evidence="2">The sequence shown here is derived from an EMBL/GenBank/DDBJ whole genome shotgun (WGS) entry which is preliminary data.</text>
</comment>
<feature type="transmembrane region" description="Helical" evidence="1">
    <location>
        <begin position="50"/>
        <end position="70"/>
    </location>
</feature>
<keyword evidence="1" id="KW-1133">Transmembrane helix</keyword>
<reference evidence="2" key="1">
    <citation type="submission" date="2019-08" db="EMBL/GenBank/DDBJ databases">
        <authorList>
            <person name="Kucharzyk K."/>
            <person name="Murdoch R.W."/>
            <person name="Higgins S."/>
            <person name="Loffler F."/>
        </authorList>
    </citation>
    <scope>NUCLEOTIDE SEQUENCE</scope>
</reference>
<organism evidence="2">
    <name type="scientific">bioreactor metagenome</name>
    <dbReference type="NCBI Taxonomy" id="1076179"/>
    <lineage>
        <taxon>unclassified sequences</taxon>
        <taxon>metagenomes</taxon>
        <taxon>ecological metagenomes</taxon>
    </lineage>
</organism>
<sequence>MALPASIFNIAEPIMFGLPLILNPILFFPWVFGWSFLWIWTYFFTAIVPILPPVITQVAWTVPCPISAYLATGGSWIAALFSLGNYFIIGLIFLPFFKVLEKQAIKEENLIAEGGTN</sequence>
<name>A0A645JN48_9ZZZZ</name>
<accession>A0A645JN48</accession>
<dbReference type="EMBL" id="VSSQ01146915">
    <property type="protein sequence ID" value="MPN65085.1"/>
    <property type="molecule type" value="Genomic_DNA"/>
</dbReference>
<keyword evidence="1" id="KW-0812">Transmembrane</keyword>
<keyword evidence="1" id="KW-0472">Membrane</keyword>
<proteinExistence type="predicted"/>
<dbReference type="AlphaFoldDB" id="A0A645JN48"/>
<dbReference type="PANTHER" id="PTHR33989">
    <property type="match status" value="1"/>
</dbReference>
<evidence type="ECO:0000256" key="1">
    <source>
        <dbReference type="SAM" id="Phobius"/>
    </source>
</evidence>
<gene>
    <name evidence="2" type="primary">licC_19</name>
    <name evidence="2" type="ORF">SDC9_212864</name>
</gene>
<feature type="transmembrane region" description="Helical" evidence="1">
    <location>
        <begin position="76"/>
        <end position="97"/>
    </location>
</feature>
<dbReference type="GO" id="GO:1902815">
    <property type="term" value="P:N,N'-diacetylchitobiose import"/>
    <property type="evidence" value="ECO:0007669"/>
    <property type="project" value="TreeGrafter"/>
</dbReference>
<dbReference type="InterPro" id="IPR051088">
    <property type="entry name" value="PTS_Sugar-EIIC/EIIB"/>
</dbReference>
<feature type="transmembrane region" description="Helical" evidence="1">
    <location>
        <begin position="20"/>
        <end position="43"/>
    </location>
</feature>
<evidence type="ECO:0000313" key="2">
    <source>
        <dbReference type="EMBL" id="MPN65085.1"/>
    </source>
</evidence>